<evidence type="ECO:0000259" key="1">
    <source>
        <dbReference type="Pfam" id="PF07883"/>
    </source>
</evidence>
<dbReference type="Proteomes" id="UP000228930">
    <property type="component" value="Unassembled WGS sequence"/>
</dbReference>
<dbReference type="CDD" id="cd02231">
    <property type="entry name" value="cupin_BLL6423-like"/>
    <property type="match status" value="1"/>
</dbReference>
<dbReference type="InterPro" id="IPR013096">
    <property type="entry name" value="Cupin_2"/>
</dbReference>
<dbReference type="Pfam" id="PF07883">
    <property type="entry name" value="Cupin_2"/>
    <property type="match status" value="1"/>
</dbReference>
<dbReference type="InterPro" id="IPR011051">
    <property type="entry name" value="RmlC_Cupin_sf"/>
</dbReference>
<accession>A0A2M6U718</accession>
<dbReference type="PANTHER" id="PTHR36156">
    <property type="entry name" value="SLR2101 PROTEIN"/>
    <property type="match status" value="1"/>
</dbReference>
<name>A0A2M6U718_9BRAD</name>
<dbReference type="EMBL" id="LFJC01000003">
    <property type="protein sequence ID" value="PIT00358.1"/>
    <property type="molecule type" value="Genomic_DNA"/>
</dbReference>
<keyword evidence="3" id="KW-1185">Reference proteome</keyword>
<dbReference type="RefSeq" id="WP_100175580.1">
    <property type="nucleotide sequence ID" value="NZ_LFJC01000003.1"/>
</dbReference>
<reference evidence="2 3" key="1">
    <citation type="submission" date="2015-06" db="EMBL/GenBank/DDBJ databases">
        <title>Comparative genome analysis of nirS-carrying Bradyrhizobium sp. strains.</title>
        <authorList>
            <person name="Ishii S."/>
            <person name="Jang J."/>
            <person name="Nishizawa T."/>
            <person name="Senoo K."/>
        </authorList>
    </citation>
    <scope>NUCLEOTIDE SEQUENCE [LARGE SCALE GENOMIC DNA]</scope>
    <source>
        <strain evidence="2 3">TSA1</strain>
    </source>
</reference>
<sequence>MKVRRVVTTHNNESKAVFASDGPPSRIVEFKHVPGMSAALLWETSASTVVGGEVNDPAPKATSWVPPAGGTNFMIVVFPPDSVMASASFDPVAAGGEYVEKLPGLAEKFEMDAPGMHRTDTVDYGLVLDGEVHLELDNGQIKKLEKHDVVVQNGTRHAWRNPGAKPATVLFVLVGSRRVS</sequence>
<proteinExistence type="predicted"/>
<feature type="domain" description="Cupin type-2" evidence="1">
    <location>
        <begin position="116"/>
        <end position="172"/>
    </location>
</feature>
<dbReference type="InterPro" id="IPR014710">
    <property type="entry name" value="RmlC-like_jellyroll"/>
</dbReference>
<dbReference type="PANTHER" id="PTHR36156:SF2">
    <property type="entry name" value="CUPIN TYPE-2 DOMAIN-CONTAINING PROTEIN"/>
    <property type="match status" value="1"/>
</dbReference>
<gene>
    <name evidence="2" type="ORF">TSA1_06010</name>
</gene>
<dbReference type="AlphaFoldDB" id="A0A2M6U718"/>
<dbReference type="Gene3D" id="2.60.120.10">
    <property type="entry name" value="Jelly Rolls"/>
    <property type="match status" value="1"/>
</dbReference>
<dbReference type="Gene3D" id="2.20.70.150">
    <property type="match status" value="1"/>
</dbReference>
<evidence type="ECO:0000313" key="2">
    <source>
        <dbReference type="EMBL" id="PIT00358.1"/>
    </source>
</evidence>
<dbReference type="InterPro" id="IPR047142">
    <property type="entry name" value="OryJ/VirC-like"/>
</dbReference>
<comment type="caution">
    <text evidence="2">The sequence shown here is derived from an EMBL/GenBank/DDBJ whole genome shotgun (WGS) entry which is preliminary data.</text>
</comment>
<dbReference type="SUPFAM" id="SSF51182">
    <property type="entry name" value="RmlC-like cupins"/>
    <property type="match status" value="1"/>
</dbReference>
<protein>
    <recommendedName>
        <fullName evidence="1">Cupin type-2 domain-containing protein</fullName>
    </recommendedName>
</protein>
<organism evidence="2 3">
    <name type="scientific">Bradyrhizobium nitroreducens</name>
    <dbReference type="NCBI Taxonomy" id="709803"/>
    <lineage>
        <taxon>Bacteria</taxon>
        <taxon>Pseudomonadati</taxon>
        <taxon>Pseudomonadota</taxon>
        <taxon>Alphaproteobacteria</taxon>
        <taxon>Hyphomicrobiales</taxon>
        <taxon>Nitrobacteraceae</taxon>
        <taxon>Bradyrhizobium</taxon>
    </lineage>
</organism>
<evidence type="ECO:0000313" key="3">
    <source>
        <dbReference type="Proteomes" id="UP000228930"/>
    </source>
</evidence>